<comment type="caution">
    <text evidence="3">The sequence shown here is derived from an EMBL/GenBank/DDBJ whole genome shotgun (WGS) entry which is preliminary data.</text>
</comment>
<sequence length="307" mass="34099">MSTSDDRPYDQETAHTERPGTRPDRTRDVDDTGVERHAPSSSTELWDHNAYGREGRDVGGDPTSGPTDTRDPRGGAPAYNIDAGDDDAHRHGDDAGEDDGTNVRRTGESLTGADATAGRARESVADERREPSGGAGDQAFDQESAARHDRPGGDRFEGDRFEGDRFGDAVPARGRSEGGRAEEDAATVVRHEERLRAGTERVESGRLRLRKYVVEEPVREEQTLASEDVEEIRTPITEEEREAFLAGQDLPVGEDEVILYREVPVVQTVRVPYQRVRLAVRRTERTEVIEETVRQERIDVQEQDGRA</sequence>
<feature type="compositionally biased region" description="Basic and acidic residues" evidence="1">
    <location>
        <begin position="119"/>
        <end position="131"/>
    </location>
</feature>
<feature type="compositionally biased region" description="Basic and acidic residues" evidence="1">
    <location>
        <begin position="1"/>
        <end position="38"/>
    </location>
</feature>
<dbReference type="RefSeq" id="WP_277550907.1">
    <property type="nucleotide sequence ID" value="NZ_JARAMH010000005.1"/>
</dbReference>
<organism evidence="3 4">
    <name type="scientific">Kocuria oceani</name>
    <dbReference type="NCBI Taxonomy" id="988827"/>
    <lineage>
        <taxon>Bacteria</taxon>
        <taxon>Bacillati</taxon>
        <taxon>Actinomycetota</taxon>
        <taxon>Actinomycetes</taxon>
        <taxon>Micrococcales</taxon>
        <taxon>Micrococcaceae</taxon>
        <taxon>Kocuria</taxon>
    </lineage>
</organism>
<dbReference type="PANTHER" id="PTHR38463">
    <property type="entry name" value="STRESS RESPONSE PROTEIN YSNF"/>
    <property type="match status" value="1"/>
</dbReference>
<dbReference type="Pfam" id="PF09557">
    <property type="entry name" value="DUF2382"/>
    <property type="match status" value="1"/>
</dbReference>
<dbReference type="Proteomes" id="UP001595797">
    <property type="component" value="Unassembled WGS sequence"/>
</dbReference>
<dbReference type="InterPro" id="IPR052967">
    <property type="entry name" value="Stress_Response_Assoc"/>
</dbReference>
<dbReference type="InterPro" id="IPR019060">
    <property type="entry name" value="DUF2382"/>
</dbReference>
<feature type="domain" description="DUF2382" evidence="2">
    <location>
        <begin position="190"/>
        <end position="300"/>
    </location>
</feature>
<protein>
    <submittedName>
        <fullName evidence="3">DUF2382 domain-containing protein</fullName>
    </submittedName>
</protein>
<evidence type="ECO:0000256" key="1">
    <source>
        <dbReference type="SAM" id="MobiDB-lite"/>
    </source>
</evidence>
<dbReference type="PANTHER" id="PTHR38463:SF1">
    <property type="entry name" value="STRESS RESPONSE PROTEIN YSNF"/>
    <property type="match status" value="1"/>
</dbReference>
<accession>A0ABV9TMI2</accession>
<keyword evidence="4" id="KW-1185">Reference proteome</keyword>
<evidence type="ECO:0000313" key="4">
    <source>
        <dbReference type="Proteomes" id="UP001595797"/>
    </source>
</evidence>
<reference evidence="4" key="1">
    <citation type="journal article" date="2019" name="Int. J. Syst. Evol. Microbiol.">
        <title>The Global Catalogue of Microorganisms (GCM) 10K type strain sequencing project: providing services to taxonomists for standard genome sequencing and annotation.</title>
        <authorList>
            <consortium name="The Broad Institute Genomics Platform"/>
            <consortium name="The Broad Institute Genome Sequencing Center for Infectious Disease"/>
            <person name="Wu L."/>
            <person name="Ma J."/>
        </authorList>
    </citation>
    <scope>NUCLEOTIDE SEQUENCE [LARGE SCALE GENOMIC DNA]</scope>
    <source>
        <strain evidence="4">CGMCC 4.6946</strain>
    </source>
</reference>
<evidence type="ECO:0000313" key="3">
    <source>
        <dbReference type="EMBL" id="MFC4904718.1"/>
    </source>
</evidence>
<feature type="compositionally biased region" description="Basic and acidic residues" evidence="1">
    <location>
        <begin position="144"/>
        <end position="167"/>
    </location>
</feature>
<evidence type="ECO:0000259" key="2">
    <source>
        <dbReference type="Pfam" id="PF09557"/>
    </source>
</evidence>
<gene>
    <name evidence="3" type="ORF">ACFPCS_14185</name>
</gene>
<proteinExistence type="predicted"/>
<feature type="compositionally biased region" description="Basic and acidic residues" evidence="1">
    <location>
        <begin position="174"/>
        <end position="187"/>
    </location>
</feature>
<feature type="region of interest" description="Disordered" evidence="1">
    <location>
        <begin position="1"/>
        <end position="187"/>
    </location>
</feature>
<dbReference type="EMBL" id="JBHSIW010000021">
    <property type="protein sequence ID" value="MFC4904718.1"/>
    <property type="molecule type" value="Genomic_DNA"/>
</dbReference>
<feature type="compositionally biased region" description="Basic and acidic residues" evidence="1">
    <location>
        <begin position="45"/>
        <end position="59"/>
    </location>
</feature>
<name>A0ABV9TMI2_9MICC</name>